<evidence type="ECO:0000256" key="1">
    <source>
        <dbReference type="ARBA" id="ARBA00004123"/>
    </source>
</evidence>
<dbReference type="Pfam" id="PF11951">
    <property type="entry name" value="Fungal_trans_2"/>
    <property type="match status" value="1"/>
</dbReference>
<dbReference type="Pfam" id="PF08617">
    <property type="entry name" value="CGI-121"/>
    <property type="match status" value="1"/>
</dbReference>
<feature type="region of interest" description="Disordered" evidence="8">
    <location>
        <begin position="232"/>
        <end position="297"/>
    </location>
</feature>
<dbReference type="SUPFAM" id="SSF143870">
    <property type="entry name" value="PF0523-like"/>
    <property type="match status" value="1"/>
</dbReference>
<evidence type="ECO:0000256" key="8">
    <source>
        <dbReference type="SAM" id="MobiDB-lite"/>
    </source>
</evidence>
<feature type="region of interest" description="Disordered" evidence="8">
    <location>
        <begin position="165"/>
        <end position="197"/>
    </location>
</feature>
<feature type="domain" description="Zn(2)-C6 fungal-type" evidence="9">
    <location>
        <begin position="298"/>
        <end position="326"/>
    </location>
</feature>
<dbReference type="AlphaFoldDB" id="A0A8H3V472"/>
<sequence length="1031" mass="114119">MASASIIRLPHLPYTSVHVSLFKDVKNAAFLRKQLMEGNAEFEYAFLDATMIISVNHVLAAVFRAINDSAHGRLKSRNVHSEIVFSLSPNNNIAESFRRFGVLDTTTTLLAVKVIDTTNMLTAADPSIHLSESVEGTRIEFDDTNLKETADLPRLTKIYKLTAGADMPGAGKRRSGPRVGSNVAPEKQSNGTTEEVDRVKEMEAVMLGTMALKVLEAGGMRIILSNEADAEAPVPSSVSHPAPSEDSHESPPKPAKPIKQQRKRNPATAKAKTLLEKPSDSNGNNGVEKKKQSKSRNGCVTCKAKRLKCDETKPSCQQCARRNVDCGGYRKDYKWRPFGETNLTADRPQGTASGSKPKKEVTFAVTTQKPRYEHSPSPPDTIQSGSASPSEDSKPSKFAIARADSGQSLASLDSTSPQNEIVDTGFDMDLDDAIQMFEFEQHGNDFGGQHAMSDSTLGENDSNTQQLPTINSPHGLFLDPLLNLPTSFGSMTSAMDFDTMSGPPLTPMSMMDQPFFSDCDDGTEDIVRPGFGEIDQPWSVSLPDFYQSSMSSIMTDGSIFSAPEMFSLPRGIDFSPGSPEMLTLRFDRQTCGILSVKDGPTENPWRTLIWPLARDSPALYHAIASMTSFHTSKNQPDVRLQGIDHMRTSIENLANGIANMRFDTAIATTLALAFAESWDQHTSTGINHIKGAKILVNQALTRHQQVAFRGEELERLKFLTNAWVYMDVLARLTSEDDDESNDFDAAYSKLANSFDAELHLDPLMGAASTLFPIVGRVANLVRRVRRSKSNSPSTISHAMELKKMLQEWEPPSLEEVPEDPTIDIEHTLQTAEAYRWATLLYLHQAVPEIPSASSAELGKKVMVFLATVPLSSRTVIVHIYPLIAASCEAVDEEDRHWVSQRWMSMAQRMKIGVIDRCADVVKEVWRRRDQYEMHTAIRRHPPLKRGLSFDADGFNDGGDMNFAWNDSYLLGGNRKRRATDGIFDLPKALRLGGRKVSRDDKNGDTDVNFTVRGRMHWLGVMKDWGWEVLLG</sequence>
<evidence type="ECO:0000256" key="3">
    <source>
        <dbReference type="ARBA" id="ARBA00015316"/>
    </source>
</evidence>
<dbReference type="Pfam" id="PF00172">
    <property type="entry name" value="Zn_clus"/>
    <property type="match status" value="1"/>
</dbReference>
<dbReference type="InterPro" id="IPR036864">
    <property type="entry name" value="Zn2-C6_fun-type_DNA-bd_sf"/>
</dbReference>
<evidence type="ECO:0000256" key="5">
    <source>
        <dbReference type="ARBA" id="ARBA00023242"/>
    </source>
</evidence>
<proteinExistence type="inferred from homology"/>
<evidence type="ECO:0000256" key="7">
    <source>
        <dbReference type="RuleBase" id="RU004398"/>
    </source>
</evidence>
<name>A0A8H3V472_VENIN</name>
<dbReference type="InterPro" id="IPR036504">
    <property type="entry name" value="CGI121/TPRKB_sf"/>
</dbReference>
<reference evidence="10 11" key="1">
    <citation type="submission" date="2019-07" db="EMBL/GenBank/DDBJ databases">
        <title>Venturia inaequalis Genome Resource.</title>
        <authorList>
            <person name="Lichtner F.J."/>
        </authorList>
    </citation>
    <scope>NUCLEOTIDE SEQUENCE [LARGE SCALE GENOMIC DNA]</scope>
    <source>
        <strain evidence="10 11">DMI_063113</strain>
    </source>
</reference>
<dbReference type="EMBL" id="WNWR01000354">
    <property type="protein sequence ID" value="KAE9981826.1"/>
    <property type="molecule type" value="Genomic_DNA"/>
</dbReference>
<comment type="subcellular location">
    <subcellularLocation>
        <location evidence="1">Nucleus</location>
    </subcellularLocation>
</comment>
<evidence type="ECO:0000256" key="6">
    <source>
        <dbReference type="ARBA" id="ARBA00025043"/>
    </source>
</evidence>
<dbReference type="GO" id="GO:0008270">
    <property type="term" value="F:zinc ion binding"/>
    <property type="evidence" value="ECO:0007669"/>
    <property type="project" value="InterPro"/>
</dbReference>
<evidence type="ECO:0000259" key="9">
    <source>
        <dbReference type="PROSITE" id="PS50048"/>
    </source>
</evidence>
<comment type="similarity">
    <text evidence="2 7">Belongs to the CGI121/TPRKB family.</text>
</comment>
<organism evidence="10 11">
    <name type="scientific">Venturia inaequalis</name>
    <name type="common">Apple scab fungus</name>
    <dbReference type="NCBI Taxonomy" id="5025"/>
    <lineage>
        <taxon>Eukaryota</taxon>
        <taxon>Fungi</taxon>
        <taxon>Dikarya</taxon>
        <taxon>Ascomycota</taxon>
        <taxon>Pezizomycotina</taxon>
        <taxon>Dothideomycetes</taxon>
        <taxon>Pleosporomycetidae</taxon>
        <taxon>Venturiales</taxon>
        <taxon>Venturiaceae</taxon>
        <taxon>Venturia</taxon>
    </lineage>
</organism>
<dbReference type="GO" id="GO:0000976">
    <property type="term" value="F:transcription cis-regulatory region binding"/>
    <property type="evidence" value="ECO:0007669"/>
    <property type="project" value="TreeGrafter"/>
</dbReference>
<dbReference type="GO" id="GO:0045944">
    <property type="term" value="P:positive regulation of transcription by RNA polymerase II"/>
    <property type="evidence" value="ECO:0007669"/>
    <property type="project" value="TreeGrafter"/>
</dbReference>
<protein>
    <recommendedName>
        <fullName evidence="4">EKC/KEOPS complex subunit CGI121</fullName>
    </recommendedName>
    <alternativeName>
        <fullName evidence="3">EKC/KEOPS complex subunit cgi121</fullName>
    </alternativeName>
</protein>
<keyword evidence="11" id="KW-1185">Reference proteome</keyword>
<feature type="compositionally biased region" description="Low complexity" evidence="8">
    <location>
        <begin position="232"/>
        <end position="242"/>
    </location>
</feature>
<evidence type="ECO:0000256" key="4">
    <source>
        <dbReference type="ARBA" id="ARBA00016009"/>
    </source>
</evidence>
<dbReference type="Proteomes" id="UP000490939">
    <property type="component" value="Unassembled WGS sequence"/>
</dbReference>
<dbReference type="InterPro" id="IPR021858">
    <property type="entry name" value="Fun_TF"/>
</dbReference>
<dbReference type="GO" id="GO:0000981">
    <property type="term" value="F:DNA-binding transcription factor activity, RNA polymerase II-specific"/>
    <property type="evidence" value="ECO:0007669"/>
    <property type="project" value="InterPro"/>
</dbReference>
<dbReference type="PROSITE" id="PS50048">
    <property type="entry name" value="ZN2_CY6_FUNGAL_2"/>
    <property type="match status" value="1"/>
</dbReference>
<comment type="function">
    <text evidence="6">Component of the EKC/KEOPS complex that is required for the formation of a threonylcarbamoyl group on adenosine at position 37 (t(6)A37) in tRNAs that read codons beginning with adenine. The complex is probably involved in the transfer of the threonylcarbamoyl moiety of threonylcarbamoyl-AMP (TC-AMP) to the N6 group of A37. CGI121 acts as an allosteric effector that regulates the t(6)A activity of the complex. The EKC/KEOPS complex also promotes both telomere uncapping and telomere elongation. The complex is required for efficient recruitment of transcriptional coactivators. CGI121 is not required for tRNA modification.</text>
</comment>
<dbReference type="Gene3D" id="3.30.2380.10">
    <property type="entry name" value="CGI121/TPRKB"/>
    <property type="match status" value="1"/>
</dbReference>
<dbReference type="PROSITE" id="PS00463">
    <property type="entry name" value="ZN2_CY6_FUNGAL_1"/>
    <property type="match status" value="1"/>
</dbReference>
<dbReference type="CDD" id="cd00067">
    <property type="entry name" value="GAL4"/>
    <property type="match status" value="1"/>
</dbReference>
<dbReference type="SMART" id="SM00066">
    <property type="entry name" value="GAL4"/>
    <property type="match status" value="1"/>
</dbReference>
<gene>
    <name evidence="10" type="ORF">EG327_006082</name>
</gene>
<dbReference type="InterPro" id="IPR001138">
    <property type="entry name" value="Zn2Cys6_DnaBD"/>
</dbReference>
<keyword evidence="5 7" id="KW-0539">Nucleus</keyword>
<accession>A0A8H3V472</accession>
<dbReference type="GO" id="GO:0005634">
    <property type="term" value="C:nucleus"/>
    <property type="evidence" value="ECO:0007669"/>
    <property type="project" value="UniProtKB-SubCell"/>
</dbReference>
<dbReference type="PANTHER" id="PTHR37534">
    <property type="entry name" value="TRANSCRIPTIONAL ACTIVATOR PROTEIN UGA3"/>
    <property type="match status" value="1"/>
</dbReference>
<feature type="compositionally biased region" description="Polar residues" evidence="8">
    <location>
        <begin position="380"/>
        <end position="390"/>
    </location>
</feature>
<dbReference type="Gene3D" id="4.10.240.10">
    <property type="entry name" value="Zn(2)-C6 fungal-type DNA-binding domain"/>
    <property type="match status" value="1"/>
</dbReference>
<dbReference type="PANTHER" id="PTHR37534:SF47">
    <property type="entry name" value="ZN(2)-C6 FUNGAL-TYPE DOMAIN-CONTAINING PROTEIN"/>
    <property type="match status" value="1"/>
</dbReference>
<evidence type="ECO:0000256" key="2">
    <source>
        <dbReference type="ARBA" id="ARBA00005546"/>
    </source>
</evidence>
<feature type="region of interest" description="Disordered" evidence="8">
    <location>
        <begin position="340"/>
        <end position="397"/>
    </location>
</feature>
<dbReference type="SUPFAM" id="SSF57701">
    <property type="entry name" value="Zn2/Cys6 DNA-binding domain"/>
    <property type="match status" value="1"/>
</dbReference>
<comment type="caution">
    <text evidence="10">The sequence shown here is derived from an EMBL/GenBank/DDBJ whole genome shotgun (WGS) entry which is preliminary data.</text>
</comment>
<evidence type="ECO:0000313" key="10">
    <source>
        <dbReference type="EMBL" id="KAE9981826.1"/>
    </source>
</evidence>
<evidence type="ECO:0000313" key="11">
    <source>
        <dbReference type="Proteomes" id="UP000490939"/>
    </source>
</evidence>
<dbReference type="InterPro" id="IPR013926">
    <property type="entry name" value="CGI121/TPRKB"/>
</dbReference>